<dbReference type="KEGG" id="dpi:BN4_11528"/>
<dbReference type="EMBL" id="FO203427">
    <property type="protein sequence ID" value="CCH48763.1"/>
    <property type="molecule type" value="Genomic_DNA"/>
</dbReference>
<dbReference type="Proteomes" id="UP000011724">
    <property type="component" value="Chromosome"/>
</dbReference>
<proteinExistence type="predicted"/>
<reference evidence="1 2" key="1">
    <citation type="journal article" date="2013" name="PLoS ONE">
        <title>The first genomic and proteomic characterization of a deep-sea sulfate reducer: insights into the piezophilic lifestyle of Desulfovibrio piezophilus.</title>
        <authorList>
            <person name="Pradel N."/>
            <person name="Ji B."/>
            <person name="Gimenez G."/>
            <person name="Talla E."/>
            <person name="Lenoble P."/>
            <person name="Garel M."/>
            <person name="Tamburini C."/>
            <person name="Fourquet P."/>
            <person name="Lebrun R."/>
            <person name="Bertin P."/>
            <person name="Denis Y."/>
            <person name="Pophillat M."/>
            <person name="Barbe V."/>
            <person name="Ollivier B."/>
            <person name="Dolla A."/>
        </authorList>
    </citation>
    <scope>NUCLEOTIDE SEQUENCE [LARGE SCALE GENOMIC DNA]</scope>
    <source>
        <strain evidence="2">DSM 10523 / SB164P1</strain>
    </source>
</reference>
<evidence type="ECO:0000313" key="1">
    <source>
        <dbReference type="EMBL" id="CCH48763.1"/>
    </source>
</evidence>
<sequence length="79" mass="8893">MKYTLDISDDNFWEVGAEIEVQIGDDFEAVIKANAKGFISLARLCLQFSLDDVRAHDHLHLDVNTGLEEGSTELIIERT</sequence>
<gene>
    <name evidence="1" type="ordered locus">BN4_11528</name>
</gene>
<organism evidence="1 2">
    <name type="scientific">Pseudodesulfovibrio piezophilus (strain DSM 21447 / JCM 15486 / C1TLV30)</name>
    <name type="common">Desulfovibrio piezophilus</name>
    <dbReference type="NCBI Taxonomy" id="1322246"/>
    <lineage>
        <taxon>Bacteria</taxon>
        <taxon>Pseudomonadati</taxon>
        <taxon>Thermodesulfobacteriota</taxon>
        <taxon>Desulfovibrionia</taxon>
        <taxon>Desulfovibrionales</taxon>
        <taxon>Desulfovibrionaceae</taxon>
    </lineage>
</organism>
<dbReference type="InterPro" id="IPR029083">
    <property type="entry name" value="Imm32"/>
</dbReference>
<evidence type="ECO:0000313" key="2">
    <source>
        <dbReference type="Proteomes" id="UP000011724"/>
    </source>
</evidence>
<name>M1WVV6_PSEP2</name>
<dbReference type="Pfam" id="PF15566">
    <property type="entry name" value="Imm32"/>
    <property type="match status" value="1"/>
</dbReference>
<protein>
    <submittedName>
        <fullName evidence="1">Uncharacterized protein</fullName>
    </submittedName>
</protein>
<keyword evidence="2" id="KW-1185">Reference proteome</keyword>
<dbReference type="HOGENOM" id="CLU_191981_0_0_7"/>
<accession>M1WVV6</accession>
<dbReference type="OrthoDB" id="3387727at2"/>
<dbReference type="AlphaFoldDB" id="M1WVV6"/>
<dbReference type="BioCyc" id="DPIE1322246:BN4_RS07670-MONOMER"/>
<dbReference type="RefSeq" id="WP_015414807.1">
    <property type="nucleotide sequence ID" value="NC_020409.1"/>
</dbReference>
<reference evidence="2" key="2">
    <citation type="journal article" date="2013" name="Stand. Genomic Sci.">
        <title>Complete genome sequence of Desulfocapsa sulfexigens, a marine deltaproteobacterium specialized in disproportionating inorganic sulfur compounds.</title>
        <authorList>
            <person name="Finster K.W."/>
            <person name="Kjeldsen K.U."/>
            <person name="Kube M."/>
            <person name="Reinhardt R."/>
            <person name="Mussmann M."/>
            <person name="Amann R."/>
            <person name="Schreiber L."/>
        </authorList>
    </citation>
    <scope>NUCLEOTIDE SEQUENCE [LARGE SCALE GENOMIC DNA]</scope>
    <source>
        <strain evidence="2">DSM 10523 / SB164P1</strain>
    </source>
</reference>
<dbReference type="STRING" id="1322246.BN4_11528"/>